<keyword evidence="2" id="KW-0479">Metal-binding</keyword>
<dbReference type="GO" id="GO:0004656">
    <property type="term" value="F:procollagen-proline 4-dioxygenase activity"/>
    <property type="evidence" value="ECO:0007669"/>
    <property type="project" value="TreeGrafter"/>
</dbReference>
<organism evidence="8">
    <name type="scientific">Minutocellus polymorphus</name>
    <dbReference type="NCBI Taxonomy" id="265543"/>
    <lineage>
        <taxon>Eukaryota</taxon>
        <taxon>Sar</taxon>
        <taxon>Stramenopiles</taxon>
        <taxon>Ochrophyta</taxon>
        <taxon>Bacillariophyta</taxon>
        <taxon>Mediophyceae</taxon>
        <taxon>Cymatosirophycidae</taxon>
        <taxon>Cymatosirales</taxon>
        <taxon>Cymatosiraceae</taxon>
        <taxon>Minutocellus</taxon>
    </lineage>
</organism>
<dbReference type="GO" id="GO:0005506">
    <property type="term" value="F:iron ion binding"/>
    <property type="evidence" value="ECO:0007669"/>
    <property type="project" value="InterPro"/>
</dbReference>
<keyword evidence="3" id="KW-0223">Dioxygenase</keyword>
<name>A0A6U0L854_9STRA</name>
<dbReference type="PANTHER" id="PTHR10869">
    <property type="entry name" value="PROLYL 4-HYDROXYLASE ALPHA SUBUNIT"/>
    <property type="match status" value="1"/>
</dbReference>
<evidence type="ECO:0000256" key="6">
    <source>
        <dbReference type="SAM" id="SignalP"/>
    </source>
</evidence>
<dbReference type="InterPro" id="IPR044862">
    <property type="entry name" value="Pro_4_hyd_alph_FE2OG_OXY"/>
</dbReference>
<evidence type="ECO:0000259" key="7">
    <source>
        <dbReference type="PROSITE" id="PS51471"/>
    </source>
</evidence>
<dbReference type="EMBL" id="HBEJ01018233">
    <property type="protein sequence ID" value="CAD8379603.1"/>
    <property type="molecule type" value="Transcribed_RNA"/>
</dbReference>
<protein>
    <recommendedName>
        <fullName evidence="7">Fe2OG dioxygenase domain-containing protein</fullName>
    </recommendedName>
</protein>
<keyword evidence="5" id="KW-0408">Iron</keyword>
<gene>
    <name evidence="8" type="ORF">MPOL1434_LOCUS10613</name>
</gene>
<evidence type="ECO:0000256" key="2">
    <source>
        <dbReference type="ARBA" id="ARBA00022723"/>
    </source>
</evidence>
<accession>A0A6U0L854</accession>
<dbReference type="Gene3D" id="2.60.120.620">
    <property type="entry name" value="q2cbj1_9rhob like domain"/>
    <property type="match status" value="1"/>
</dbReference>
<proteinExistence type="predicted"/>
<dbReference type="AlphaFoldDB" id="A0A6U0L854"/>
<evidence type="ECO:0000256" key="3">
    <source>
        <dbReference type="ARBA" id="ARBA00022964"/>
    </source>
</evidence>
<evidence type="ECO:0000256" key="4">
    <source>
        <dbReference type="ARBA" id="ARBA00023002"/>
    </source>
</evidence>
<feature type="signal peptide" evidence="6">
    <location>
        <begin position="1"/>
        <end position="26"/>
    </location>
</feature>
<evidence type="ECO:0000256" key="1">
    <source>
        <dbReference type="ARBA" id="ARBA00001961"/>
    </source>
</evidence>
<keyword evidence="6" id="KW-0732">Signal</keyword>
<dbReference type="PROSITE" id="PS51471">
    <property type="entry name" value="FE2OG_OXY"/>
    <property type="match status" value="1"/>
</dbReference>
<keyword evidence="4" id="KW-0560">Oxidoreductase</keyword>
<dbReference type="Pfam" id="PF13640">
    <property type="entry name" value="2OG-FeII_Oxy_3"/>
    <property type="match status" value="1"/>
</dbReference>
<dbReference type="PANTHER" id="PTHR10869:SF246">
    <property type="entry name" value="TRANSMEMBRANE PROLYL 4-HYDROXYLASE"/>
    <property type="match status" value="1"/>
</dbReference>
<sequence>MIPFRIRAPRILAFVLLLSAASLVRGEESCSATTRDVGTPTFLTEGELRSLADDTFRPASGVDGVSVAEVPGGETVGLRYVQTFLSADEVAEAIGYCDGRSGWTTSRQTVDGDGSATRASRTSSSCPLIWPIVYLPRLAALRESGKLTKELEGEIMFAWKIMQRVSDLLEVDVAKIEPLQLIRYEPGQMYRQHHDHGSYYGASSEQRPTTFLLYLSTMSKEDGGGHTKFNELDIAVLPREGDGIIWSNIDKDGNVLTDALHEAIPPNNEGDAKKFAMNVWIAEKPIMDNVDTASYRT</sequence>
<evidence type="ECO:0000256" key="5">
    <source>
        <dbReference type="ARBA" id="ARBA00023004"/>
    </source>
</evidence>
<dbReference type="InterPro" id="IPR005123">
    <property type="entry name" value="Oxoglu/Fe-dep_dioxygenase_dom"/>
</dbReference>
<dbReference type="SMART" id="SM00702">
    <property type="entry name" value="P4Hc"/>
    <property type="match status" value="1"/>
</dbReference>
<evidence type="ECO:0000313" key="8">
    <source>
        <dbReference type="EMBL" id="CAD8379603.1"/>
    </source>
</evidence>
<dbReference type="InterPro" id="IPR006620">
    <property type="entry name" value="Pro_4_hyd_alph"/>
</dbReference>
<reference evidence="8" key="1">
    <citation type="submission" date="2021-01" db="EMBL/GenBank/DDBJ databases">
        <authorList>
            <person name="Corre E."/>
            <person name="Pelletier E."/>
            <person name="Niang G."/>
            <person name="Scheremetjew M."/>
            <person name="Finn R."/>
            <person name="Kale V."/>
            <person name="Holt S."/>
            <person name="Cochrane G."/>
            <person name="Meng A."/>
            <person name="Brown T."/>
            <person name="Cohen L."/>
        </authorList>
    </citation>
    <scope>NUCLEOTIDE SEQUENCE</scope>
    <source>
        <strain evidence="8">CCMP3303</strain>
    </source>
</reference>
<feature type="domain" description="Fe2OG dioxygenase" evidence="7">
    <location>
        <begin position="175"/>
        <end position="283"/>
    </location>
</feature>
<dbReference type="InterPro" id="IPR045054">
    <property type="entry name" value="P4HA-like"/>
</dbReference>
<feature type="chain" id="PRO_5030159891" description="Fe2OG dioxygenase domain-containing protein" evidence="6">
    <location>
        <begin position="27"/>
        <end position="297"/>
    </location>
</feature>
<dbReference type="GO" id="GO:0031418">
    <property type="term" value="F:L-ascorbic acid binding"/>
    <property type="evidence" value="ECO:0007669"/>
    <property type="project" value="InterPro"/>
</dbReference>
<dbReference type="GO" id="GO:0005783">
    <property type="term" value="C:endoplasmic reticulum"/>
    <property type="evidence" value="ECO:0007669"/>
    <property type="project" value="TreeGrafter"/>
</dbReference>
<comment type="cofactor">
    <cofactor evidence="1">
        <name>L-ascorbate</name>
        <dbReference type="ChEBI" id="CHEBI:38290"/>
    </cofactor>
</comment>